<keyword evidence="4" id="KW-0472">Membrane</keyword>
<dbReference type="PROSITE" id="PS00990">
    <property type="entry name" value="CLAT_ADAPTOR_M_1"/>
    <property type="match status" value="1"/>
</dbReference>
<dbReference type="Pfam" id="PF00928">
    <property type="entry name" value="Adap_comp_sub"/>
    <property type="match status" value="1"/>
</dbReference>
<dbReference type="EMBL" id="JAPMOS010000013">
    <property type="protein sequence ID" value="KAJ4460394.1"/>
    <property type="molecule type" value="Genomic_DNA"/>
</dbReference>
<accession>A0ABQ8UMI6</accession>
<evidence type="ECO:0000256" key="3">
    <source>
        <dbReference type="ARBA" id="ARBA00022927"/>
    </source>
</evidence>
<evidence type="ECO:0000259" key="7">
    <source>
        <dbReference type="PROSITE" id="PS51072"/>
    </source>
</evidence>
<comment type="subcellular location">
    <subcellularLocation>
        <location evidence="1">Endomembrane system</location>
    </subcellularLocation>
</comment>
<evidence type="ECO:0000313" key="8">
    <source>
        <dbReference type="EMBL" id="KAJ4460394.1"/>
    </source>
</evidence>
<comment type="caution">
    <text evidence="8">The sequence shown here is derived from an EMBL/GenBank/DDBJ whole genome shotgun (WGS) entry which is preliminary data.</text>
</comment>
<dbReference type="Pfam" id="PF01217">
    <property type="entry name" value="Clat_adaptor_s"/>
    <property type="match status" value="1"/>
</dbReference>
<sequence>MCVSAIFVLDLQGKVILCRNYRGDVPLSAADKFVERVVEEEESQVKPVFTEGGITYTYIKHTNLYFLAFTTRNANAAMVLMFLYRLVETFQTYFNKLEEESIRDNFVIVYELMDEMMDFGYPQSCDSQVLQTTIRSNRLGPASQQKRGPQAPPTGIISWRQEGIRYKQNQVFLDVIEQVNLLVSSTGTPLYSEIVGSLVMNCELSGMPDLKLGLNDKLVFEHMQMESAGPNPQLEQARQKAVDLEDVRFHQCVRLAKFDTDRTISFVPPDGKFELMSYRVSKATLKPLIWVENTVEKHAGSRVEFNVKLSSHFKPRSQANNVEVIIPVPPDCDSPDTECSIGSCVYAPERDALVWSIKQLQGGKQYLLKAQLGLPSVQNEEERMKRPPITVKFEIPYFTLSGIQVRYLKVLEEKLNYQSLPWVRYLTKSGDYQLRQADPEGTASGSMRMSGTPAPQSRGVGAMAQGVGSSSRHR</sequence>
<proteinExistence type="inferred from homology"/>
<dbReference type="InterPro" id="IPR028565">
    <property type="entry name" value="MHD"/>
</dbReference>
<feature type="domain" description="MHD" evidence="7">
    <location>
        <begin position="168"/>
        <end position="435"/>
    </location>
</feature>
<protein>
    <submittedName>
        <fullName evidence="8">Adaptor protein complex 1 (AP-1)</fullName>
    </submittedName>
</protein>
<name>A0ABQ8UMI6_9EUKA</name>
<dbReference type="InterPro" id="IPR050431">
    <property type="entry name" value="Adaptor_comp_med_subunit"/>
</dbReference>
<keyword evidence="9" id="KW-1185">Reference proteome</keyword>
<evidence type="ECO:0000256" key="1">
    <source>
        <dbReference type="ARBA" id="ARBA00004308"/>
    </source>
</evidence>
<evidence type="ECO:0000313" key="9">
    <source>
        <dbReference type="Proteomes" id="UP001141327"/>
    </source>
</evidence>
<dbReference type="PROSITE" id="PS51072">
    <property type="entry name" value="MHD"/>
    <property type="match status" value="1"/>
</dbReference>
<dbReference type="PRINTS" id="PR00314">
    <property type="entry name" value="CLATHRINADPT"/>
</dbReference>
<dbReference type="PANTHER" id="PTHR10529">
    <property type="entry name" value="AP COMPLEX SUBUNIT MU"/>
    <property type="match status" value="1"/>
</dbReference>
<evidence type="ECO:0000256" key="6">
    <source>
        <dbReference type="SAM" id="MobiDB-lite"/>
    </source>
</evidence>
<dbReference type="Gene3D" id="3.30.450.60">
    <property type="match status" value="1"/>
</dbReference>
<dbReference type="PIRSF" id="PIRSF005992">
    <property type="entry name" value="Clathrin_mu"/>
    <property type="match status" value="1"/>
</dbReference>
<feature type="region of interest" description="Disordered" evidence="6">
    <location>
        <begin position="436"/>
        <end position="474"/>
    </location>
</feature>
<dbReference type="InterPro" id="IPR022775">
    <property type="entry name" value="AP_mu_sigma_su"/>
</dbReference>
<dbReference type="CDD" id="cd09250">
    <property type="entry name" value="AP-1_Mu1_Cterm"/>
    <property type="match status" value="1"/>
</dbReference>
<keyword evidence="2 5" id="KW-0813">Transport</keyword>
<dbReference type="InterPro" id="IPR036168">
    <property type="entry name" value="AP2_Mu_C_sf"/>
</dbReference>
<evidence type="ECO:0000256" key="4">
    <source>
        <dbReference type="ARBA" id="ARBA00023136"/>
    </source>
</evidence>
<dbReference type="InterPro" id="IPR001392">
    <property type="entry name" value="Clathrin_mu"/>
</dbReference>
<dbReference type="SUPFAM" id="SSF64356">
    <property type="entry name" value="SNARE-like"/>
    <property type="match status" value="1"/>
</dbReference>
<dbReference type="Proteomes" id="UP001141327">
    <property type="component" value="Unassembled WGS sequence"/>
</dbReference>
<gene>
    <name evidence="8" type="ORF">PAPYR_3422</name>
</gene>
<organism evidence="8 9">
    <name type="scientific">Paratrimastix pyriformis</name>
    <dbReference type="NCBI Taxonomy" id="342808"/>
    <lineage>
        <taxon>Eukaryota</taxon>
        <taxon>Metamonada</taxon>
        <taxon>Preaxostyla</taxon>
        <taxon>Paratrimastigidae</taxon>
        <taxon>Paratrimastix</taxon>
    </lineage>
</organism>
<reference evidence="8" key="1">
    <citation type="journal article" date="2022" name="bioRxiv">
        <title>Genomics of Preaxostyla Flagellates Illuminates Evolutionary Transitions and the Path Towards Mitochondrial Loss.</title>
        <authorList>
            <person name="Novak L.V.F."/>
            <person name="Treitli S.C."/>
            <person name="Pyrih J."/>
            <person name="Halakuc P."/>
            <person name="Pipaliya S.V."/>
            <person name="Vacek V."/>
            <person name="Brzon O."/>
            <person name="Soukal P."/>
            <person name="Eme L."/>
            <person name="Dacks J.B."/>
            <person name="Karnkowska A."/>
            <person name="Elias M."/>
            <person name="Hampl V."/>
        </authorList>
    </citation>
    <scope>NUCLEOTIDE SEQUENCE</scope>
    <source>
        <strain evidence="8">RCP-MX</strain>
    </source>
</reference>
<dbReference type="Gene3D" id="2.60.40.1170">
    <property type="entry name" value="Mu homology domain, subdomain B"/>
    <property type="match status" value="2"/>
</dbReference>
<keyword evidence="3 5" id="KW-0653">Protein transport</keyword>
<evidence type="ECO:0000256" key="2">
    <source>
        <dbReference type="ARBA" id="ARBA00022448"/>
    </source>
</evidence>
<dbReference type="CDD" id="cd14835">
    <property type="entry name" value="AP1_Mu_N"/>
    <property type="match status" value="1"/>
</dbReference>
<feature type="compositionally biased region" description="Polar residues" evidence="6">
    <location>
        <begin position="443"/>
        <end position="455"/>
    </location>
</feature>
<evidence type="ECO:0000256" key="5">
    <source>
        <dbReference type="PIRNR" id="PIRNR005992"/>
    </source>
</evidence>
<dbReference type="InterPro" id="IPR018240">
    <property type="entry name" value="Clathrin_mu_CS"/>
</dbReference>
<dbReference type="InterPro" id="IPR011012">
    <property type="entry name" value="Longin-like_dom_sf"/>
</dbReference>
<dbReference type="SUPFAM" id="SSF49447">
    <property type="entry name" value="Second domain of Mu2 adaptin subunit (ap50) of ap2 adaptor"/>
    <property type="match status" value="1"/>
</dbReference>
<comment type="similarity">
    <text evidence="5">Belongs to the adaptor complexes medium subunit family.</text>
</comment>